<dbReference type="GO" id="GO:0004523">
    <property type="term" value="F:RNA-DNA hybrid ribonuclease activity"/>
    <property type="evidence" value="ECO:0007669"/>
    <property type="project" value="InterPro"/>
</dbReference>
<evidence type="ECO:0000256" key="3">
    <source>
        <dbReference type="ARBA" id="ARBA00022722"/>
    </source>
</evidence>
<protein>
    <recommendedName>
        <fullName evidence="8">RNase H type-1 domain-containing protein</fullName>
    </recommendedName>
</protein>
<dbReference type="AlphaFoldDB" id="A0AAN7NBZ9"/>
<comment type="caution">
    <text evidence="9">The sequence shown here is derived from an EMBL/GenBank/DDBJ whole genome shotgun (WGS) entry which is preliminary data.</text>
</comment>
<proteinExistence type="predicted"/>
<name>A0AAN7NBZ9_MYCAM</name>
<keyword evidence="6" id="KW-0695">RNA-directed DNA polymerase</keyword>
<reference evidence="9 10" key="1">
    <citation type="journal article" date="2023" name="J. Hered.">
        <title>Chromosome-level genome of the wood stork (Mycteria americana) provides insight into avian chromosome evolution.</title>
        <authorList>
            <person name="Flamio R. Jr."/>
            <person name="Ramstad K.M."/>
        </authorList>
    </citation>
    <scope>NUCLEOTIDE SEQUENCE [LARGE SCALE GENOMIC DNA]</scope>
    <source>
        <strain evidence="9">JAX WOST 10</strain>
    </source>
</reference>
<dbReference type="Pfam" id="PF00075">
    <property type="entry name" value="RNase_H"/>
    <property type="match status" value="1"/>
</dbReference>
<dbReference type="Proteomes" id="UP001333110">
    <property type="component" value="Unassembled WGS sequence"/>
</dbReference>
<dbReference type="Gene3D" id="3.30.420.10">
    <property type="entry name" value="Ribonuclease H-like superfamily/Ribonuclease H"/>
    <property type="match status" value="1"/>
</dbReference>
<feature type="domain" description="RNase H type-1" evidence="8">
    <location>
        <begin position="34"/>
        <end position="195"/>
    </location>
</feature>
<accession>A0AAN7NBZ9</accession>
<evidence type="ECO:0000256" key="2">
    <source>
        <dbReference type="ARBA" id="ARBA00022695"/>
    </source>
</evidence>
<dbReference type="InterPro" id="IPR002156">
    <property type="entry name" value="RNaseH_domain"/>
</dbReference>
<keyword evidence="5" id="KW-0378">Hydrolase</keyword>
<dbReference type="SUPFAM" id="SSF53098">
    <property type="entry name" value="Ribonuclease H-like"/>
    <property type="match status" value="1"/>
</dbReference>
<dbReference type="GO" id="GO:0003676">
    <property type="term" value="F:nucleic acid binding"/>
    <property type="evidence" value="ECO:0007669"/>
    <property type="project" value="InterPro"/>
</dbReference>
<keyword evidence="10" id="KW-1185">Reference proteome</keyword>
<evidence type="ECO:0000256" key="6">
    <source>
        <dbReference type="ARBA" id="ARBA00022918"/>
    </source>
</evidence>
<evidence type="ECO:0000256" key="1">
    <source>
        <dbReference type="ARBA" id="ARBA00022679"/>
    </source>
</evidence>
<dbReference type="InterPro" id="IPR012337">
    <property type="entry name" value="RNaseH-like_sf"/>
</dbReference>
<evidence type="ECO:0000313" key="9">
    <source>
        <dbReference type="EMBL" id="KAK4823005.1"/>
    </source>
</evidence>
<dbReference type="InterPro" id="IPR036397">
    <property type="entry name" value="RNaseH_sf"/>
</dbReference>
<evidence type="ECO:0000256" key="4">
    <source>
        <dbReference type="ARBA" id="ARBA00022759"/>
    </source>
</evidence>
<dbReference type="PANTHER" id="PTHR41694">
    <property type="entry name" value="ENDOGENOUS RETROVIRUS GROUP K MEMBER POL PROTEIN"/>
    <property type="match status" value="1"/>
</dbReference>
<keyword evidence="1" id="KW-0808">Transferase</keyword>
<organism evidence="9 10">
    <name type="scientific">Mycteria americana</name>
    <name type="common">Wood stork</name>
    <dbReference type="NCBI Taxonomy" id="33587"/>
    <lineage>
        <taxon>Eukaryota</taxon>
        <taxon>Metazoa</taxon>
        <taxon>Chordata</taxon>
        <taxon>Craniata</taxon>
        <taxon>Vertebrata</taxon>
        <taxon>Euteleostomi</taxon>
        <taxon>Archelosauria</taxon>
        <taxon>Archosauria</taxon>
        <taxon>Dinosauria</taxon>
        <taxon>Saurischia</taxon>
        <taxon>Theropoda</taxon>
        <taxon>Coelurosauria</taxon>
        <taxon>Aves</taxon>
        <taxon>Neognathae</taxon>
        <taxon>Neoaves</taxon>
        <taxon>Aequornithes</taxon>
        <taxon>Ciconiiformes</taxon>
        <taxon>Ciconiidae</taxon>
        <taxon>Mycteria</taxon>
    </lineage>
</organism>
<gene>
    <name evidence="9" type="ORF">QYF61_024807</name>
</gene>
<evidence type="ECO:0000256" key="7">
    <source>
        <dbReference type="SAM" id="MobiDB-lite"/>
    </source>
</evidence>
<sequence length="219" mass="23976">MTLNVDNITLKRCNSLNPATLLPVSSDDEPHDDCAKPPTGRSAGSASRELRANPFHRWIVILCECKMTHGLYAVVRNLEVLEAEPLQPSMSAQGAELTALARAAWWGCNQQVTISTDSKYTFGVCHAMGMLWKEQGFLTLAGKNMSNGTEIQMLLEAIKLPRESTVVHCPAHTKGFNKTERNNELADKAAKAAAHQPIHECTAIMTPSADDWPEINNPA</sequence>
<keyword evidence="3" id="KW-0540">Nuclease</keyword>
<dbReference type="EMBL" id="JAUNZN010000004">
    <property type="protein sequence ID" value="KAK4823005.1"/>
    <property type="molecule type" value="Genomic_DNA"/>
</dbReference>
<keyword evidence="2" id="KW-0548">Nucleotidyltransferase</keyword>
<evidence type="ECO:0000256" key="5">
    <source>
        <dbReference type="ARBA" id="ARBA00022801"/>
    </source>
</evidence>
<keyword evidence="4" id="KW-0255">Endonuclease</keyword>
<dbReference type="GO" id="GO:0003964">
    <property type="term" value="F:RNA-directed DNA polymerase activity"/>
    <property type="evidence" value="ECO:0007669"/>
    <property type="project" value="UniProtKB-KW"/>
</dbReference>
<dbReference type="PANTHER" id="PTHR41694:SF5">
    <property type="entry name" value="RIBONUCLEASE H"/>
    <property type="match status" value="1"/>
</dbReference>
<dbReference type="PROSITE" id="PS50879">
    <property type="entry name" value="RNASE_H_1"/>
    <property type="match status" value="1"/>
</dbReference>
<feature type="region of interest" description="Disordered" evidence="7">
    <location>
        <begin position="21"/>
        <end position="48"/>
    </location>
</feature>
<evidence type="ECO:0000259" key="8">
    <source>
        <dbReference type="PROSITE" id="PS50879"/>
    </source>
</evidence>
<evidence type="ECO:0000313" key="10">
    <source>
        <dbReference type="Proteomes" id="UP001333110"/>
    </source>
</evidence>